<evidence type="ECO:0000256" key="5">
    <source>
        <dbReference type="ARBA" id="ARBA00022753"/>
    </source>
</evidence>
<dbReference type="PRINTS" id="PR00452">
    <property type="entry name" value="SH3DOMAIN"/>
</dbReference>
<feature type="domain" description="VHS" evidence="10">
    <location>
        <begin position="17"/>
        <end position="144"/>
    </location>
</feature>
<feature type="region of interest" description="Disordered" evidence="8">
    <location>
        <begin position="142"/>
        <end position="164"/>
    </location>
</feature>
<feature type="domain" description="SH3" evidence="9">
    <location>
        <begin position="204"/>
        <end position="263"/>
    </location>
</feature>
<evidence type="ECO:0000256" key="2">
    <source>
        <dbReference type="ARBA" id="ARBA00009666"/>
    </source>
</evidence>
<keyword evidence="3 7" id="KW-0728">SH3 domain</keyword>
<keyword evidence="5" id="KW-0967">Endosome</keyword>
<keyword evidence="6" id="KW-0653">Protein transport</keyword>
<dbReference type="PROSITE" id="PS50179">
    <property type="entry name" value="VHS"/>
    <property type="match status" value="1"/>
</dbReference>
<comment type="subcellular location">
    <subcellularLocation>
        <location evidence="1">Endosome</location>
    </subcellularLocation>
</comment>
<dbReference type="Gene3D" id="1.20.5.1940">
    <property type="match status" value="1"/>
</dbReference>
<dbReference type="InterPro" id="IPR036028">
    <property type="entry name" value="SH3-like_dom_sf"/>
</dbReference>
<comment type="similarity">
    <text evidence="2">Belongs to the STAM family.</text>
</comment>
<dbReference type="InterPro" id="IPR002014">
    <property type="entry name" value="VHS_dom"/>
</dbReference>
<gene>
    <name evidence="12" type="primary">LOC100373138</name>
</gene>
<dbReference type="PROSITE" id="PS50002">
    <property type="entry name" value="SH3"/>
    <property type="match status" value="1"/>
</dbReference>
<dbReference type="InterPro" id="IPR003903">
    <property type="entry name" value="UIM_dom"/>
</dbReference>
<evidence type="ECO:0000313" key="11">
    <source>
        <dbReference type="Proteomes" id="UP000694865"/>
    </source>
</evidence>
<dbReference type="InterPro" id="IPR008942">
    <property type="entry name" value="ENTH_VHS"/>
</dbReference>
<dbReference type="CDD" id="cd11820">
    <property type="entry name" value="SH3_STAM"/>
    <property type="match status" value="1"/>
</dbReference>
<sequence>MPLFSSSSPFDADVEKVTSELNTTEDWGLIMDICDRVGRVTNGPKDCLRSIMKRIKHPIPHVGMQALTLLGACVSNSGKIFHLEVCSRDFCTEARNIISKGHPKVAEKLKNLIKQWSEEFKNDPQLNLIPSMYNSLKAEGQDFVSSDQPKSSSVTVSKDPNVVSSQQEEDDIAKAIELSLSDGTPKVSSLYPTAISSSSSPRKNEARKVKALYDFEAAEDNELTFKSGELITVTDDSDANWWKGENFRGSGLFPSNFVTADLTAEPEPVIKAKSVQFNEEVEVRTLDTSPQIVEIDEEKMDKALDLLQNADPTGDERPDTQEMLSLEDQCKQIGPLIDTELEKIDRKHAQLTALTEKLRDAFALYHQLMKDATYYAYSSYNKMNQQQYQQQMPISQSIPYGQYMQGPPPSQGQPMSPPQGHPMSQGPPMTQGQPQQMTQGPPMTQGQVVQMSQVPMSQGTAMTQGQMPQMSSMPQMSQQMQYTSSMPPSSYSHPVSSLQQQQLNQNNVQGPPPVTDGPNTLHGPTSMPPSMVQQPMYLQPQQQQQLL</sequence>
<dbReference type="Gene3D" id="2.30.30.40">
    <property type="entry name" value="SH3 Domains"/>
    <property type="match status" value="1"/>
</dbReference>
<dbReference type="SMART" id="SM00326">
    <property type="entry name" value="SH3"/>
    <property type="match status" value="1"/>
</dbReference>
<dbReference type="PROSITE" id="PS50330">
    <property type="entry name" value="UIM"/>
    <property type="match status" value="1"/>
</dbReference>
<feature type="region of interest" description="Disordered" evidence="8">
    <location>
        <begin position="398"/>
        <end position="547"/>
    </location>
</feature>
<evidence type="ECO:0000256" key="6">
    <source>
        <dbReference type="ARBA" id="ARBA00022927"/>
    </source>
</evidence>
<dbReference type="PANTHER" id="PTHR45929">
    <property type="entry name" value="JAK PATHWAY SIGNAL TRANSDUCTION ADAPTOR MOLECULE"/>
    <property type="match status" value="1"/>
</dbReference>
<dbReference type="InterPro" id="IPR050670">
    <property type="entry name" value="STAM"/>
</dbReference>
<feature type="compositionally biased region" description="Low complexity" evidence="8">
    <location>
        <begin position="533"/>
        <end position="547"/>
    </location>
</feature>
<evidence type="ECO:0000256" key="7">
    <source>
        <dbReference type="PROSITE-ProRule" id="PRU00192"/>
    </source>
</evidence>
<dbReference type="InterPro" id="IPR001452">
    <property type="entry name" value="SH3_domain"/>
</dbReference>
<dbReference type="Gene3D" id="1.25.40.90">
    <property type="match status" value="1"/>
</dbReference>
<dbReference type="GeneID" id="100373138"/>
<evidence type="ECO:0000256" key="8">
    <source>
        <dbReference type="SAM" id="MobiDB-lite"/>
    </source>
</evidence>
<evidence type="ECO:0000256" key="4">
    <source>
        <dbReference type="ARBA" id="ARBA00022448"/>
    </source>
</evidence>
<feature type="compositionally biased region" description="Polar residues" evidence="8">
    <location>
        <begin position="143"/>
        <end position="164"/>
    </location>
</feature>
<keyword evidence="11" id="KW-1185">Reference proteome</keyword>
<dbReference type="PANTHER" id="PTHR45929:SF3">
    <property type="entry name" value="JAK PATHWAY SIGNAL TRANSDUCTION ADAPTOR MOLECULE"/>
    <property type="match status" value="1"/>
</dbReference>
<reference evidence="12" key="1">
    <citation type="submission" date="2025-08" db="UniProtKB">
        <authorList>
            <consortium name="RefSeq"/>
        </authorList>
    </citation>
    <scope>IDENTIFICATION</scope>
    <source>
        <tissue evidence="12">Testes</tissue>
    </source>
</reference>
<proteinExistence type="inferred from homology"/>
<feature type="compositionally biased region" description="Low complexity" evidence="8">
    <location>
        <begin position="421"/>
        <end position="509"/>
    </location>
</feature>
<organism evidence="11 12">
    <name type="scientific">Saccoglossus kowalevskii</name>
    <name type="common">Acorn worm</name>
    <dbReference type="NCBI Taxonomy" id="10224"/>
    <lineage>
        <taxon>Eukaryota</taxon>
        <taxon>Metazoa</taxon>
        <taxon>Hemichordata</taxon>
        <taxon>Enteropneusta</taxon>
        <taxon>Harrimaniidae</taxon>
        <taxon>Saccoglossus</taxon>
    </lineage>
</organism>
<accession>A0ABM0GXY0</accession>
<protein>
    <submittedName>
        <fullName evidence="12">Signal transducing adapter molecule 1-like</fullName>
    </submittedName>
</protein>
<evidence type="ECO:0000256" key="3">
    <source>
        <dbReference type="ARBA" id="ARBA00022443"/>
    </source>
</evidence>
<dbReference type="RefSeq" id="XP_002739807.1">
    <property type="nucleotide sequence ID" value="XM_002739761.2"/>
</dbReference>
<dbReference type="CDD" id="cd03568">
    <property type="entry name" value="VHS_STAM"/>
    <property type="match status" value="1"/>
</dbReference>
<evidence type="ECO:0000259" key="9">
    <source>
        <dbReference type="PROSITE" id="PS50002"/>
    </source>
</evidence>
<dbReference type="Pfam" id="PF00018">
    <property type="entry name" value="SH3_1"/>
    <property type="match status" value="1"/>
</dbReference>
<dbReference type="CDD" id="cd21388">
    <property type="entry name" value="GAT_STAM"/>
    <property type="match status" value="1"/>
</dbReference>
<dbReference type="SUPFAM" id="SSF48464">
    <property type="entry name" value="ENTH/VHS domain"/>
    <property type="match status" value="1"/>
</dbReference>
<evidence type="ECO:0000313" key="12">
    <source>
        <dbReference type="RefSeq" id="XP_002739807.1"/>
    </source>
</evidence>
<name>A0ABM0GXY0_SACKO</name>
<dbReference type="SMART" id="SM00288">
    <property type="entry name" value="VHS"/>
    <property type="match status" value="1"/>
</dbReference>
<dbReference type="SUPFAM" id="SSF50044">
    <property type="entry name" value="SH3-domain"/>
    <property type="match status" value="1"/>
</dbReference>
<dbReference type="Pfam" id="PF00790">
    <property type="entry name" value="VHS"/>
    <property type="match status" value="1"/>
</dbReference>
<evidence type="ECO:0000256" key="1">
    <source>
        <dbReference type="ARBA" id="ARBA00004177"/>
    </source>
</evidence>
<dbReference type="Proteomes" id="UP000694865">
    <property type="component" value="Unplaced"/>
</dbReference>
<evidence type="ECO:0000259" key="10">
    <source>
        <dbReference type="PROSITE" id="PS50179"/>
    </source>
</evidence>
<keyword evidence="4" id="KW-0813">Transport</keyword>
<feature type="compositionally biased region" description="Pro residues" evidence="8">
    <location>
        <begin position="406"/>
        <end position="420"/>
    </location>
</feature>